<keyword evidence="4 11" id="KW-1133">Transmembrane helix</keyword>
<evidence type="ECO:0000256" key="3">
    <source>
        <dbReference type="ARBA" id="ARBA00022692"/>
    </source>
</evidence>
<evidence type="ECO:0000256" key="11">
    <source>
        <dbReference type="RuleBase" id="RU079119"/>
    </source>
</evidence>
<dbReference type="RefSeq" id="XP_066832608.1">
    <property type="nucleotide sequence ID" value="XM_066976028.1"/>
</dbReference>
<evidence type="ECO:0000313" key="14">
    <source>
        <dbReference type="EMBL" id="CAK9441802.1"/>
    </source>
</evidence>
<comment type="domain">
    <text evidence="11">The DHHC domain is required for palmitoyltransferase activity.</text>
</comment>
<name>A0ABP0ZVW1_9ASCO</name>
<proteinExistence type="inferred from homology"/>
<keyword evidence="3 11" id="KW-0812">Transmembrane</keyword>
<feature type="transmembrane region" description="Helical" evidence="11">
    <location>
        <begin position="196"/>
        <end position="219"/>
    </location>
</feature>
<feature type="region of interest" description="Disordered" evidence="12">
    <location>
        <begin position="241"/>
        <end position="263"/>
    </location>
</feature>
<evidence type="ECO:0000256" key="7">
    <source>
        <dbReference type="ARBA" id="ARBA00023288"/>
    </source>
</evidence>
<sequence>MVQAHLGPASWLRRSIIPAGIVLGLAYLNFACNYSLGYKEIYQHHSHASAILLWIVNGFSQVCIFVYWYLTVAVGPGKSPQFPAFNIHNELESAHAQYMPVPHLFFCDESGYPYYDSNTQSIKLERTFYSKHVGYNVLKYDHYCLWIGTVVGLTNYLYFFKFCIWLLTFFATMLVWTAVYTHPSIRRRGVINHNFIVVYVMCGLWLLMIGALVASHVVYVCFNMTTLDDLTKKQRRRYQNWQSRRGGGESSKPSEPKLGCIRPRLPRQENGARFVNVEHGETRVVVRFDVNDLPFDLGWKRNWINLVLNGNRSRGRSESFYTTARFTRSVVVLLVPFVELLWRSPPTSMMMKRSNLAEAGASYLESMSSQWEYYSEELSPRFLEMIQLRISKGDCHSPSYLVNKESLQETV</sequence>
<evidence type="ECO:0000256" key="1">
    <source>
        <dbReference type="ARBA" id="ARBA00004141"/>
    </source>
</evidence>
<evidence type="ECO:0000256" key="4">
    <source>
        <dbReference type="ARBA" id="ARBA00022989"/>
    </source>
</evidence>
<comment type="catalytic activity">
    <reaction evidence="10 11">
        <text>L-cysteinyl-[protein] + hexadecanoyl-CoA = S-hexadecanoyl-L-cysteinyl-[protein] + CoA</text>
        <dbReference type="Rhea" id="RHEA:36683"/>
        <dbReference type="Rhea" id="RHEA-COMP:10131"/>
        <dbReference type="Rhea" id="RHEA-COMP:11032"/>
        <dbReference type="ChEBI" id="CHEBI:29950"/>
        <dbReference type="ChEBI" id="CHEBI:57287"/>
        <dbReference type="ChEBI" id="CHEBI:57379"/>
        <dbReference type="ChEBI" id="CHEBI:74151"/>
        <dbReference type="EC" id="2.3.1.225"/>
    </reaction>
</comment>
<evidence type="ECO:0000256" key="10">
    <source>
        <dbReference type="ARBA" id="ARBA00048048"/>
    </source>
</evidence>
<reference evidence="14 15" key="1">
    <citation type="submission" date="2024-03" db="EMBL/GenBank/DDBJ databases">
        <authorList>
            <person name="Brejova B."/>
        </authorList>
    </citation>
    <scope>NUCLEOTIDE SEQUENCE [LARGE SCALE GENOMIC DNA]</scope>
    <source>
        <strain evidence="14 15">CBS 14171</strain>
    </source>
</reference>
<dbReference type="PANTHER" id="PTHR22883:SF23">
    <property type="entry name" value="PALMITOYLTRANSFERASE ZDHHC6"/>
    <property type="match status" value="1"/>
</dbReference>
<feature type="domain" description="Palmitoyltransferase DHHC" evidence="13">
    <location>
        <begin position="115"/>
        <end position="232"/>
    </location>
</feature>
<feature type="transmembrane region" description="Helical" evidence="11">
    <location>
        <begin position="16"/>
        <end position="36"/>
    </location>
</feature>
<dbReference type="GeneID" id="92210866"/>
<keyword evidence="6" id="KW-0564">Palmitate</keyword>
<evidence type="ECO:0000313" key="15">
    <source>
        <dbReference type="Proteomes" id="UP001497383"/>
    </source>
</evidence>
<keyword evidence="8 11" id="KW-0012">Acyltransferase</keyword>
<dbReference type="Proteomes" id="UP001497383">
    <property type="component" value="Chromosome 7"/>
</dbReference>
<gene>
    <name evidence="14" type="ORF">LODBEIA_P56700</name>
</gene>
<feature type="transmembrane region" description="Helical" evidence="11">
    <location>
        <begin position="48"/>
        <end position="70"/>
    </location>
</feature>
<keyword evidence="5 11" id="KW-0472">Membrane</keyword>
<evidence type="ECO:0000256" key="6">
    <source>
        <dbReference type="ARBA" id="ARBA00023139"/>
    </source>
</evidence>
<dbReference type="Pfam" id="PF01529">
    <property type="entry name" value="DHHC"/>
    <property type="match status" value="1"/>
</dbReference>
<dbReference type="InterPro" id="IPR001594">
    <property type="entry name" value="Palmitoyltrfase_DHHC"/>
</dbReference>
<dbReference type="PROSITE" id="PS50216">
    <property type="entry name" value="DHHC"/>
    <property type="match status" value="1"/>
</dbReference>
<evidence type="ECO:0000259" key="13">
    <source>
        <dbReference type="Pfam" id="PF01529"/>
    </source>
</evidence>
<accession>A0ABP0ZVW1</accession>
<evidence type="ECO:0000256" key="9">
    <source>
        <dbReference type="ARBA" id="ARBA00038298"/>
    </source>
</evidence>
<evidence type="ECO:0000256" key="12">
    <source>
        <dbReference type="SAM" id="MobiDB-lite"/>
    </source>
</evidence>
<keyword evidence="7" id="KW-0449">Lipoprotein</keyword>
<evidence type="ECO:0000256" key="8">
    <source>
        <dbReference type="ARBA" id="ARBA00023315"/>
    </source>
</evidence>
<evidence type="ECO:0000256" key="5">
    <source>
        <dbReference type="ARBA" id="ARBA00023136"/>
    </source>
</evidence>
<protein>
    <recommendedName>
        <fullName evidence="11">Palmitoyltransferase</fullName>
        <ecNumber evidence="11">2.3.1.225</ecNumber>
    </recommendedName>
</protein>
<organism evidence="14 15">
    <name type="scientific">Lodderomyces beijingensis</name>
    <dbReference type="NCBI Taxonomy" id="1775926"/>
    <lineage>
        <taxon>Eukaryota</taxon>
        <taxon>Fungi</taxon>
        <taxon>Dikarya</taxon>
        <taxon>Ascomycota</taxon>
        <taxon>Saccharomycotina</taxon>
        <taxon>Pichiomycetes</taxon>
        <taxon>Debaryomycetaceae</taxon>
        <taxon>Candida/Lodderomyces clade</taxon>
        <taxon>Lodderomyces</taxon>
    </lineage>
</organism>
<keyword evidence="2 11" id="KW-0808">Transferase</keyword>
<comment type="subcellular location">
    <subcellularLocation>
        <location evidence="1">Membrane</location>
        <topology evidence="1">Multi-pass membrane protein</topology>
    </subcellularLocation>
</comment>
<evidence type="ECO:0000256" key="2">
    <source>
        <dbReference type="ARBA" id="ARBA00022679"/>
    </source>
</evidence>
<keyword evidence="15" id="KW-1185">Reference proteome</keyword>
<feature type="transmembrane region" description="Helical" evidence="11">
    <location>
        <begin position="156"/>
        <end position="176"/>
    </location>
</feature>
<dbReference type="InterPro" id="IPR039859">
    <property type="entry name" value="PFA4/ZDH16/20/ERF2-like"/>
</dbReference>
<dbReference type="EC" id="2.3.1.225" evidence="11"/>
<comment type="similarity">
    <text evidence="9">Belongs to the DHHC palmitoyltransferase family. PFA5 subfamily.</text>
</comment>
<dbReference type="PANTHER" id="PTHR22883">
    <property type="entry name" value="ZINC FINGER DHHC DOMAIN CONTAINING PROTEIN"/>
    <property type="match status" value="1"/>
</dbReference>
<dbReference type="EMBL" id="OZ022411">
    <property type="protein sequence ID" value="CAK9441802.1"/>
    <property type="molecule type" value="Genomic_DNA"/>
</dbReference>